<proteinExistence type="predicted"/>
<dbReference type="EMBL" id="CP119180">
    <property type="protein sequence ID" value="WOB78741.1"/>
    <property type="molecule type" value="Genomic_DNA"/>
</dbReference>
<reference evidence="1" key="1">
    <citation type="submission" date="2023-03" db="EMBL/GenBank/DDBJ databases">
        <title>Genome sequence of Brevundimonas nasdae SJTX8.</title>
        <authorList>
            <person name="Liang R."/>
        </authorList>
    </citation>
    <scope>NUCLEOTIDE SEQUENCE</scope>
    <source>
        <strain evidence="1">X8</strain>
    </source>
</reference>
<evidence type="ECO:0000313" key="1">
    <source>
        <dbReference type="EMBL" id="WOB78741.1"/>
    </source>
</evidence>
<sequence>MILNRFRAGGVHGYLNFNVRFKRDLTLLTGINGSGKTSAINAIMALLSPDFSALAALEYEFVEVDLTHEGENFQIMAHTTEIGYDLTVKGVSRPLSVARFSLDPDAGNIKAIELENEHYREFAAANSSHPVMQVINRLPTPMFLGLDRRPRFTVDERRRFSPWRYPKAGRHAVGPAHSRSLIDAADLAATSNRDALIMTGRISDELRRELLLSLLSVSPEDYGNIVAPTSEEVAELGQIRKDLEAFPAIFKLPGDEVSLRVRPFLDALQSAADALPSGLNPQDVFSDSPPDQRLIAALVRWSANRSQLKRIRVISEVVAAYNERRRALQAPIQKYQALVNKFLCDSGKSIHFDEDGYIYVNVDGVVGRKDITSLSSGEAQIFVILSHLSFSGAASQANLFIVDEPELSLHVLWQEMFVDSVLEANPKIQYIMATHSPSVILDRTAYCVDISRKVKRKKENSRPADNEGFDFA</sequence>
<keyword evidence="2" id="KW-1185">Reference proteome</keyword>
<gene>
    <name evidence="1" type="ORF">PZA08_00855</name>
</gene>
<name>A0ACD4VL20_9CAUL</name>
<protein>
    <submittedName>
        <fullName evidence="1">AAA family ATPase</fullName>
    </submittedName>
</protein>
<organism evidence="1 2">
    <name type="scientific">Brevundimonas nasdae</name>
    <dbReference type="NCBI Taxonomy" id="172043"/>
    <lineage>
        <taxon>Bacteria</taxon>
        <taxon>Pseudomonadati</taxon>
        <taxon>Pseudomonadota</taxon>
        <taxon>Alphaproteobacteria</taxon>
        <taxon>Caulobacterales</taxon>
        <taxon>Caulobacteraceae</taxon>
        <taxon>Brevundimonas</taxon>
    </lineage>
</organism>
<evidence type="ECO:0000313" key="2">
    <source>
        <dbReference type="Proteomes" id="UP001302493"/>
    </source>
</evidence>
<dbReference type="Proteomes" id="UP001302493">
    <property type="component" value="Chromosome"/>
</dbReference>
<accession>A0ACD4VL20</accession>